<evidence type="ECO:0000313" key="3">
    <source>
        <dbReference type="Proteomes" id="UP001348641"/>
    </source>
</evidence>
<dbReference type="RefSeq" id="WP_330162426.1">
    <property type="nucleotide sequence ID" value="NZ_BAAAJA010000008.1"/>
</dbReference>
<keyword evidence="1" id="KW-0812">Transmembrane</keyword>
<organism evidence="2 3">
    <name type="scientific">Nocardiopsis tropica</name>
    <dbReference type="NCBI Taxonomy" id="109330"/>
    <lineage>
        <taxon>Bacteria</taxon>
        <taxon>Bacillati</taxon>
        <taxon>Actinomycetota</taxon>
        <taxon>Actinomycetes</taxon>
        <taxon>Streptosporangiales</taxon>
        <taxon>Nocardiopsidaceae</taxon>
        <taxon>Nocardiopsis</taxon>
    </lineage>
</organism>
<reference evidence="2 3" key="1">
    <citation type="submission" date="2023-07" db="EMBL/GenBank/DDBJ databases">
        <authorList>
            <person name="Girao M."/>
            <person name="Carvalho M.F."/>
        </authorList>
    </citation>
    <scope>NUCLEOTIDE SEQUENCE [LARGE SCALE GENOMIC DNA]</scope>
    <source>
        <strain evidence="2 3">66/93</strain>
    </source>
</reference>
<accession>A0ABU7L2B9</accession>
<keyword evidence="1" id="KW-1133">Transmembrane helix</keyword>
<evidence type="ECO:0000313" key="2">
    <source>
        <dbReference type="EMBL" id="MEE2055695.1"/>
    </source>
</evidence>
<evidence type="ECO:0000256" key="1">
    <source>
        <dbReference type="SAM" id="Phobius"/>
    </source>
</evidence>
<dbReference type="EMBL" id="JAUUCC010000210">
    <property type="protein sequence ID" value="MEE2055695.1"/>
    <property type="molecule type" value="Genomic_DNA"/>
</dbReference>
<keyword evidence="1" id="KW-0472">Membrane</keyword>
<gene>
    <name evidence="2" type="ORF">Q8A49_34870</name>
</gene>
<sequence>MSGWTPELDREYRQVAASLTYHHPDWWVMWSYSLRMWVAFFLGPATVAPLRYANPDRLSRQMRHVTRTVASGRSP</sequence>
<protein>
    <submittedName>
        <fullName evidence="2">Uncharacterized protein</fullName>
    </submittedName>
</protein>
<comment type="caution">
    <text evidence="2">The sequence shown here is derived from an EMBL/GenBank/DDBJ whole genome shotgun (WGS) entry which is preliminary data.</text>
</comment>
<proteinExistence type="predicted"/>
<dbReference type="Proteomes" id="UP001348641">
    <property type="component" value="Unassembled WGS sequence"/>
</dbReference>
<name>A0ABU7L2B9_9ACTN</name>
<feature type="transmembrane region" description="Helical" evidence="1">
    <location>
        <begin position="34"/>
        <end position="53"/>
    </location>
</feature>